<feature type="region of interest" description="Disordered" evidence="1">
    <location>
        <begin position="1"/>
        <end position="90"/>
    </location>
</feature>
<name>A0A8S9KNS7_BRACR</name>
<gene>
    <name evidence="2" type="ORF">F2Q70_00043654</name>
</gene>
<accession>A0A8S9KNS7</accession>
<comment type="caution">
    <text evidence="2">The sequence shown here is derived from an EMBL/GenBank/DDBJ whole genome shotgun (WGS) entry which is preliminary data.</text>
</comment>
<reference evidence="2" key="1">
    <citation type="submission" date="2019-12" db="EMBL/GenBank/DDBJ databases">
        <title>Genome sequencing and annotation of Brassica cretica.</title>
        <authorList>
            <person name="Studholme D.J."/>
            <person name="Sarris P.F."/>
        </authorList>
    </citation>
    <scope>NUCLEOTIDE SEQUENCE</scope>
    <source>
        <strain evidence="2">PFS-102/07</strain>
        <tissue evidence="2">Leaf</tissue>
    </source>
</reference>
<evidence type="ECO:0000313" key="2">
    <source>
        <dbReference type="EMBL" id="KAF2595397.1"/>
    </source>
</evidence>
<proteinExistence type="predicted"/>
<dbReference type="EMBL" id="QGKY02000164">
    <property type="protein sequence ID" value="KAF2595397.1"/>
    <property type="molecule type" value="Genomic_DNA"/>
</dbReference>
<feature type="compositionally biased region" description="Polar residues" evidence="1">
    <location>
        <begin position="81"/>
        <end position="90"/>
    </location>
</feature>
<organism evidence="2">
    <name type="scientific">Brassica cretica</name>
    <name type="common">Mustard</name>
    <dbReference type="NCBI Taxonomy" id="69181"/>
    <lineage>
        <taxon>Eukaryota</taxon>
        <taxon>Viridiplantae</taxon>
        <taxon>Streptophyta</taxon>
        <taxon>Embryophyta</taxon>
        <taxon>Tracheophyta</taxon>
        <taxon>Spermatophyta</taxon>
        <taxon>Magnoliopsida</taxon>
        <taxon>eudicotyledons</taxon>
        <taxon>Gunneridae</taxon>
        <taxon>Pentapetalae</taxon>
        <taxon>rosids</taxon>
        <taxon>malvids</taxon>
        <taxon>Brassicales</taxon>
        <taxon>Brassicaceae</taxon>
        <taxon>Brassiceae</taxon>
        <taxon>Brassica</taxon>
    </lineage>
</organism>
<sequence>MGYKRSGLNPKTLKRAQGPISKDSKPSAQGLSEKQNSAASIASRNLTSSSTTTGESPPTHRATPEHLGSSPSLPRPPNLPGTSNLGENQS</sequence>
<dbReference type="AlphaFoldDB" id="A0A8S9KNS7"/>
<protein>
    <submittedName>
        <fullName evidence="2">Uncharacterized protein</fullName>
    </submittedName>
</protein>
<evidence type="ECO:0000256" key="1">
    <source>
        <dbReference type="SAM" id="MobiDB-lite"/>
    </source>
</evidence>
<feature type="compositionally biased region" description="Polar residues" evidence="1">
    <location>
        <begin position="26"/>
        <end position="46"/>
    </location>
</feature>